<dbReference type="PANTHER" id="PTHR47649:SF1">
    <property type="entry name" value="RIBONUCLEASE D"/>
    <property type="match status" value="1"/>
</dbReference>
<organism evidence="2 3">
    <name type="scientific">Candidatus Dehalogenimonas loeffleri</name>
    <dbReference type="NCBI Taxonomy" id="3127115"/>
    <lineage>
        <taxon>Bacteria</taxon>
        <taxon>Bacillati</taxon>
        <taxon>Chloroflexota</taxon>
        <taxon>Dehalococcoidia</taxon>
        <taxon>Dehalococcoidales</taxon>
        <taxon>Dehalococcoidaceae</taxon>
        <taxon>Dehalogenimonas</taxon>
    </lineage>
</organism>
<evidence type="ECO:0000313" key="2">
    <source>
        <dbReference type="EMBL" id="WWX25791.1"/>
    </source>
</evidence>
<protein>
    <submittedName>
        <fullName evidence="2">HRDC domain-containing protein</fullName>
    </submittedName>
</protein>
<dbReference type="InterPro" id="IPR051086">
    <property type="entry name" value="RNase_D-like"/>
</dbReference>
<dbReference type="InterPro" id="IPR002562">
    <property type="entry name" value="3'-5'_exonuclease_dom"/>
</dbReference>
<dbReference type="InterPro" id="IPR012337">
    <property type="entry name" value="RNaseH-like_sf"/>
</dbReference>
<dbReference type="SUPFAM" id="SSF53098">
    <property type="entry name" value="Ribonuclease H-like"/>
    <property type="match status" value="1"/>
</dbReference>
<dbReference type="InterPro" id="IPR044876">
    <property type="entry name" value="HRDC_dom_sf"/>
</dbReference>
<dbReference type="Proteomes" id="UP001375370">
    <property type="component" value="Chromosome"/>
</dbReference>
<sequence length="380" mass="42614">MSDYPPAAMITRTPELERATADMRHSDVLAVDTESNSRHRYPEQLCLIQIATRRKIYLIDPISLNDISALHEVFNDNTIKKLFHTADSDLRTLDRHGGFRLNNVYDTKIAARFIGLTQFSLVAVIQEMLGLTIEKKAALQKADWGQRPLSGEAVDYAAGDVRYLIRLQEGLDQKLEALGRTAWVSEENARLEAVRYNPPDPETVYLSVKGAYTLNPRGLAVLKSLVSFREAEARRWNRPPFYVMPDSALISLAVNPVDDLAAVPGIGKHVLDRFGPALKQALRAGLSASPVILPSVNPPPRLNAQQLQRLNRLKEWRSSICTNLYLEPDLIWPTASLGRLALAPDTLQIELEMPAIRRWQRDNFGMTLQAVLDSEPPLNP</sequence>
<dbReference type="SMART" id="SM00474">
    <property type="entry name" value="35EXOc"/>
    <property type="match status" value="1"/>
</dbReference>
<dbReference type="InterPro" id="IPR036397">
    <property type="entry name" value="RNaseH_sf"/>
</dbReference>
<accession>A0ABZ2J4V4</accession>
<keyword evidence="3" id="KW-1185">Reference proteome</keyword>
<evidence type="ECO:0000313" key="3">
    <source>
        <dbReference type="Proteomes" id="UP001375370"/>
    </source>
</evidence>
<dbReference type="Pfam" id="PF00570">
    <property type="entry name" value="HRDC"/>
    <property type="match status" value="1"/>
</dbReference>
<dbReference type="SUPFAM" id="SSF47819">
    <property type="entry name" value="HRDC-like"/>
    <property type="match status" value="1"/>
</dbReference>
<dbReference type="RefSeq" id="WP_338738313.1">
    <property type="nucleotide sequence ID" value="NZ_CP146612.1"/>
</dbReference>
<dbReference type="Gene3D" id="3.30.420.10">
    <property type="entry name" value="Ribonuclease H-like superfamily/Ribonuclease H"/>
    <property type="match status" value="1"/>
</dbReference>
<dbReference type="CDD" id="cd06142">
    <property type="entry name" value="RNaseD_exo"/>
    <property type="match status" value="1"/>
</dbReference>
<gene>
    <name evidence="2" type="ORF">V8247_02130</name>
</gene>
<proteinExistence type="predicted"/>
<reference evidence="2 3" key="1">
    <citation type="submission" date="2024-03" db="EMBL/GenBank/DDBJ databases">
        <title>A Dehalogenimonas Isolated from Estuarine Sediments Dihaloeliminates Chlorinated Alkanes.</title>
        <authorList>
            <person name="Yang Y."/>
            <person name="Wang H."/>
        </authorList>
    </citation>
    <scope>NUCLEOTIDE SEQUENCE [LARGE SCALE GENOMIC DNA]</scope>
    <source>
        <strain evidence="2 3">W</strain>
    </source>
</reference>
<dbReference type="InterPro" id="IPR010997">
    <property type="entry name" value="HRDC-like_sf"/>
</dbReference>
<dbReference type="Pfam" id="PF01612">
    <property type="entry name" value="DNA_pol_A_exo1"/>
    <property type="match status" value="1"/>
</dbReference>
<dbReference type="EMBL" id="CP146612">
    <property type="protein sequence ID" value="WWX25791.1"/>
    <property type="molecule type" value="Genomic_DNA"/>
</dbReference>
<dbReference type="InterPro" id="IPR002121">
    <property type="entry name" value="HRDC_dom"/>
</dbReference>
<evidence type="ECO:0000259" key="1">
    <source>
        <dbReference type="SMART" id="SM00474"/>
    </source>
</evidence>
<feature type="domain" description="3'-5' exonuclease" evidence="1">
    <location>
        <begin position="7"/>
        <end position="176"/>
    </location>
</feature>
<name>A0ABZ2J4V4_9CHLR</name>
<dbReference type="PANTHER" id="PTHR47649">
    <property type="entry name" value="RIBONUCLEASE D"/>
    <property type="match status" value="1"/>
</dbReference>
<dbReference type="Gene3D" id="1.10.150.80">
    <property type="entry name" value="HRDC domain"/>
    <property type="match status" value="1"/>
</dbReference>